<evidence type="ECO:0000313" key="2">
    <source>
        <dbReference type="EMBL" id="MQL72913.1"/>
    </source>
</evidence>
<dbReference type="OrthoDB" id="673745at2759"/>
<keyword evidence="3" id="KW-1185">Reference proteome</keyword>
<reference evidence="2" key="1">
    <citation type="submission" date="2017-07" db="EMBL/GenBank/DDBJ databases">
        <title>Taro Niue Genome Assembly and Annotation.</title>
        <authorList>
            <person name="Atibalentja N."/>
            <person name="Keating K."/>
            <person name="Fields C.J."/>
        </authorList>
    </citation>
    <scope>NUCLEOTIDE SEQUENCE</scope>
    <source>
        <strain evidence="2">Niue_2</strain>
        <tissue evidence="2">Leaf</tissue>
    </source>
</reference>
<organism evidence="2 3">
    <name type="scientific">Colocasia esculenta</name>
    <name type="common">Wild taro</name>
    <name type="synonym">Arum esculentum</name>
    <dbReference type="NCBI Taxonomy" id="4460"/>
    <lineage>
        <taxon>Eukaryota</taxon>
        <taxon>Viridiplantae</taxon>
        <taxon>Streptophyta</taxon>
        <taxon>Embryophyta</taxon>
        <taxon>Tracheophyta</taxon>
        <taxon>Spermatophyta</taxon>
        <taxon>Magnoliopsida</taxon>
        <taxon>Liliopsida</taxon>
        <taxon>Araceae</taxon>
        <taxon>Aroideae</taxon>
        <taxon>Colocasieae</taxon>
        <taxon>Colocasia</taxon>
    </lineage>
</organism>
<feature type="compositionally biased region" description="Basic and acidic residues" evidence="1">
    <location>
        <begin position="40"/>
        <end position="53"/>
    </location>
</feature>
<protein>
    <submittedName>
        <fullName evidence="2">Uncharacterized protein</fullName>
    </submittedName>
</protein>
<dbReference type="PANTHER" id="PTHR37218:SF2">
    <property type="entry name" value="COILED-COIL PROTEIN"/>
    <property type="match status" value="1"/>
</dbReference>
<dbReference type="AlphaFoldDB" id="A0A843TU10"/>
<dbReference type="PANTHER" id="PTHR37218">
    <property type="entry name" value="COILED-COIL PROTEIN"/>
    <property type="match status" value="1"/>
</dbReference>
<feature type="compositionally biased region" description="Basic residues" evidence="1">
    <location>
        <begin position="63"/>
        <end position="72"/>
    </location>
</feature>
<sequence length="221" mass="25308">MLVAQRQVAKPNGHRRHRSSPPSAVNLDLVGLVQCSVENQKEETKVDEDKNSADELTNASSHDKKKQKRKRQAVKDLRFQDLDQVGGGARKQKRKEYFEARKKKQKKEKKSEMSEFPKHDLISFGEVVVAPPRLSFPKFFYLLPVRAVLSARSFLLIFCVGEHFTLGKLTTVYVCAMATVHDASHERRRLRVIEAYRNNKGWESRPGIHLPSITEALSPQF</sequence>
<accession>A0A843TU10</accession>
<evidence type="ECO:0000256" key="1">
    <source>
        <dbReference type="SAM" id="MobiDB-lite"/>
    </source>
</evidence>
<evidence type="ECO:0000313" key="3">
    <source>
        <dbReference type="Proteomes" id="UP000652761"/>
    </source>
</evidence>
<feature type="region of interest" description="Disordered" evidence="1">
    <location>
        <begin position="1"/>
        <end position="27"/>
    </location>
</feature>
<name>A0A843TU10_COLES</name>
<dbReference type="Proteomes" id="UP000652761">
    <property type="component" value="Unassembled WGS sequence"/>
</dbReference>
<gene>
    <name evidence="2" type="ORF">Taro_005243</name>
</gene>
<comment type="caution">
    <text evidence="2">The sequence shown here is derived from an EMBL/GenBank/DDBJ whole genome shotgun (WGS) entry which is preliminary data.</text>
</comment>
<feature type="region of interest" description="Disordered" evidence="1">
    <location>
        <begin position="40"/>
        <end position="112"/>
    </location>
</feature>
<dbReference type="EMBL" id="NMUH01000146">
    <property type="protein sequence ID" value="MQL72913.1"/>
    <property type="molecule type" value="Genomic_DNA"/>
</dbReference>
<proteinExistence type="predicted"/>